<dbReference type="Proteomes" id="UP000805193">
    <property type="component" value="Unassembled WGS sequence"/>
</dbReference>
<evidence type="ECO:0000313" key="2">
    <source>
        <dbReference type="Proteomes" id="UP000805193"/>
    </source>
</evidence>
<accession>A0AC60QRR2</accession>
<protein>
    <submittedName>
        <fullName evidence="1">Uncharacterized protein</fullName>
    </submittedName>
</protein>
<dbReference type="EMBL" id="JABSTQ010004821">
    <property type="protein sequence ID" value="KAG0440934.1"/>
    <property type="molecule type" value="Genomic_DNA"/>
</dbReference>
<gene>
    <name evidence="1" type="ORF">HPB47_016107</name>
</gene>
<organism evidence="1 2">
    <name type="scientific">Ixodes persulcatus</name>
    <name type="common">Taiga tick</name>
    <dbReference type="NCBI Taxonomy" id="34615"/>
    <lineage>
        <taxon>Eukaryota</taxon>
        <taxon>Metazoa</taxon>
        <taxon>Ecdysozoa</taxon>
        <taxon>Arthropoda</taxon>
        <taxon>Chelicerata</taxon>
        <taxon>Arachnida</taxon>
        <taxon>Acari</taxon>
        <taxon>Parasitiformes</taxon>
        <taxon>Ixodida</taxon>
        <taxon>Ixodoidea</taxon>
        <taxon>Ixodidae</taxon>
        <taxon>Ixodinae</taxon>
        <taxon>Ixodes</taxon>
    </lineage>
</organism>
<sequence>MPAEEETDEGQAQPENHSQTVRHLYPNAMKVEGEPLSPDDTSGWLLSHKKLRRRELEKLNLTLEKTTAGRHGQATGQAADDILRASPKQNTFVISTPSVARAEAYAKIRELPVGGASYEAMVYATPPDNTSRGVIRNIPDYDTPEDITRSLVYKKNPTILQARRLGKSSSVIILFEGGKKKHEIGETCGKVGHRTDVCPKPKTTYCKVCGMQQPPERHACEPKCALCGKGHPTGDKKYPCPSPVYPAVETTSRGPRDAKTRNRARRADQPEPGIRGAHPGRTSPTTTAVTTALQASQKNREKETAPAAPEITSANAQASEPREEQTPRSEANAREHSHSLSEDSKPPRKRAKEEHEPITLEETAERKLENFGKAIRTEMKAAIAEAIGAMQEVLHRPLAGMSDRFSQIEATVSQMSSKMSQMEATLMEKKLKHSKPYDRHSSKDTLRLDDYNHHAVADND</sequence>
<reference evidence="1 2" key="1">
    <citation type="journal article" date="2020" name="Cell">
        <title>Large-Scale Comparative Analyses of Tick Genomes Elucidate Their Genetic Diversity and Vector Capacities.</title>
        <authorList>
            <consortium name="Tick Genome and Microbiome Consortium (TIGMIC)"/>
            <person name="Jia N."/>
            <person name="Wang J."/>
            <person name="Shi W."/>
            <person name="Du L."/>
            <person name="Sun Y."/>
            <person name="Zhan W."/>
            <person name="Jiang J.F."/>
            <person name="Wang Q."/>
            <person name="Zhang B."/>
            <person name="Ji P."/>
            <person name="Bell-Sakyi L."/>
            <person name="Cui X.M."/>
            <person name="Yuan T.T."/>
            <person name="Jiang B.G."/>
            <person name="Yang W.F."/>
            <person name="Lam T.T."/>
            <person name="Chang Q.C."/>
            <person name="Ding S.J."/>
            <person name="Wang X.J."/>
            <person name="Zhu J.G."/>
            <person name="Ruan X.D."/>
            <person name="Zhao L."/>
            <person name="Wei J.T."/>
            <person name="Ye R.Z."/>
            <person name="Que T.C."/>
            <person name="Du C.H."/>
            <person name="Zhou Y.H."/>
            <person name="Cheng J.X."/>
            <person name="Dai P.F."/>
            <person name="Guo W.B."/>
            <person name="Han X.H."/>
            <person name="Huang E.J."/>
            <person name="Li L.F."/>
            <person name="Wei W."/>
            <person name="Gao Y.C."/>
            <person name="Liu J.Z."/>
            <person name="Shao H.Z."/>
            <person name="Wang X."/>
            <person name="Wang C.C."/>
            <person name="Yang T.C."/>
            <person name="Huo Q.B."/>
            <person name="Li W."/>
            <person name="Chen H.Y."/>
            <person name="Chen S.E."/>
            <person name="Zhou L.G."/>
            <person name="Ni X.B."/>
            <person name="Tian J.H."/>
            <person name="Sheng Y."/>
            <person name="Liu T."/>
            <person name="Pan Y.S."/>
            <person name="Xia L.Y."/>
            <person name="Li J."/>
            <person name="Zhao F."/>
            <person name="Cao W.C."/>
        </authorList>
    </citation>
    <scope>NUCLEOTIDE SEQUENCE [LARGE SCALE GENOMIC DNA]</scope>
    <source>
        <strain evidence="1">Iper-2018</strain>
    </source>
</reference>
<proteinExistence type="predicted"/>
<comment type="caution">
    <text evidence="1">The sequence shown here is derived from an EMBL/GenBank/DDBJ whole genome shotgun (WGS) entry which is preliminary data.</text>
</comment>
<keyword evidence="2" id="KW-1185">Reference proteome</keyword>
<evidence type="ECO:0000313" key="1">
    <source>
        <dbReference type="EMBL" id="KAG0440934.1"/>
    </source>
</evidence>
<name>A0AC60QRR2_IXOPE</name>